<dbReference type="Proteomes" id="UP001175271">
    <property type="component" value="Unassembled WGS sequence"/>
</dbReference>
<proteinExistence type="inferred from homology"/>
<dbReference type="InterPro" id="IPR018181">
    <property type="entry name" value="Heat_shock_70_CS"/>
</dbReference>
<dbReference type="AlphaFoldDB" id="A0AA39LWZ9"/>
<sequence length="246" mass="26250">MPACKVSSDINDVILVGGLTRMPKVQQAVTEFFGKEPRKDVNPDEAVAVGAAIQGAVLAGERQGRAAAGRDPAMFSTAEDNQSAVTIQVLQGEREHARVNKSLGKFDLAGIPPAPRGVPQIEVSFDIDANGILHVSAKDKGTGKENKITITNDKGRLRRRKSRGWGREEDRRKVLEKCDEVLSWLDANQAAEKEEFEHQQKELEAVSNPVMTKLYQAGGGVPDMGGPGGMPGAGQGGSGPTVDEVD</sequence>
<evidence type="ECO:0000256" key="4">
    <source>
        <dbReference type="SAM" id="MobiDB-lite"/>
    </source>
</evidence>
<dbReference type="Gene3D" id="2.60.34.10">
    <property type="entry name" value="Substrate Binding Domain Of DNAk, Chain A, domain 1"/>
    <property type="match status" value="1"/>
</dbReference>
<keyword evidence="6" id="KW-1185">Reference proteome</keyword>
<dbReference type="InterPro" id="IPR043129">
    <property type="entry name" value="ATPase_NBD"/>
</dbReference>
<feature type="compositionally biased region" description="Gly residues" evidence="4">
    <location>
        <begin position="217"/>
        <end position="239"/>
    </location>
</feature>
<dbReference type="InterPro" id="IPR029047">
    <property type="entry name" value="HSP70_peptide-bd_sf"/>
</dbReference>
<dbReference type="SUPFAM" id="SSF53067">
    <property type="entry name" value="Actin-like ATPase domain"/>
    <property type="match status" value="1"/>
</dbReference>
<evidence type="ECO:0000313" key="6">
    <source>
        <dbReference type="Proteomes" id="UP001175271"/>
    </source>
</evidence>
<evidence type="ECO:0000313" key="5">
    <source>
        <dbReference type="EMBL" id="KAK0412683.1"/>
    </source>
</evidence>
<evidence type="ECO:0000256" key="2">
    <source>
        <dbReference type="ARBA" id="ARBA00022741"/>
    </source>
</evidence>
<dbReference type="PRINTS" id="PR00301">
    <property type="entry name" value="HEATSHOCK70"/>
</dbReference>
<feature type="region of interest" description="Disordered" evidence="4">
    <location>
        <begin position="216"/>
        <end position="246"/>
    </location>
</feature>
<evidence type="ECO:0000256" key="1">
    <source>
        <dbReference type="ARBA" id="ARBA00007381"/>
    </source>
</evidence>
<dbReference type="SUPFAM" id="SSF100934">
    <property type="entry name" value="Heat shock protein 70kD (HSP70), C-terminal subdomain"/>
    <property type="match status" value="1"/>
</dbReference>
<dbReference type="GO" id="GO:0005524">
    <property type="term" value="F:ATP binding"/>
    <property type="evidence" value="ECO:0007669"/>
    <property type="project" value="UniProtKB-KW"/>
</dbReference>
<name>A0AA39LWZ9_9BILA</name>
<comment type="similarity">
    <text evidence="1">Belongs to the heat shock protein 70 family.</text>
</comment>
<dbReference type="Gene3D" id="1.20.1270.10">
    <property type="match status" value="1"/>
</dbReference>
<dbReference type="EMBL" id="JAUCMV010000003">
    <property type="protein sequence ID" value="KAK0412683.1"/>
    <property type="molecule type" value="Genomic_DNA"/>
</dbReference>
<keyword evidence="3" id="KW-0067">ATP-binding</keyword>
<accession>A0AA39LWZ9</accession>
<dbReference type="PANTHER" id="PTHR19375">
    <property type="entry name" value="HEAT SHOCK PROTEIN 70KDA"/>
    <property type="match status" value="1"/>
</dbReference>
<keyword evidence="2" id="KW-0547">Nucleotide-binding</keyword>
<dbReference type="Gene3D" id="3.30.420.40">
    <property type="match status" value="2"/>
</dbReference>
<dbReference type="InterPro" id="IPR013126">
    <property type="entry name" value="Hsp_70_fam"/>
</dbReference>
<evidence type="ECO:0000256" key="3">
    <source>
        <dbReference type="ARBA" id="ARBA00022840"/>
    </source>
</evidence>
<reference evidence="5" key="1">
    <citation type="submission" date="2023-06" db="EMBL/GenBank/DDBJ databases">
        <title>Genomic analysis of the entomopathogenic nematode Steinernema hermaphroditum.</title>
        <authorList>
            <person name="Schwarz E.M."/>
            <person name="Heppert J.K."/>
            <person name="Baniya A."/>
            <person name="Schwartz H.T."/>
            <person name="Tan C.-H."/>
            <person name="Antoshechkin I."/>
            <person name="Sternberg P.W."/>
            <person name="Goodrich-Blair H."/>
            <person name="Dillman A.R."/>
        </authorList>
    </citation>
    <scope>NUCLEOTIDE SEQUENCE</scope>
    <source>
        <strain evidence="5">PS9179</strain>
        <tissue evidence="5">Whole animal</tissue>
    </source>
</reference>
<gene>
    <name evidence="5" type="ORF">QR680_006351</name>
</gene>
<protein>
    <submittedName>
        <fullName evidence="5">Uncharacterized protein</fullName>
    </submittedName>
</protein>
<dbReference type="GO" id="GO:0140662">
    <property type="term" value="F:ATP-dependent protein folding chaperone"/>
    <property type="evidence" value="ECO:0007669"/>
    <property type="project" value="InterPro"/>
</dbReference>
<dbReference type="InterPro" id="IPR029048">
    <property type="entry name" value="HSP70_C_sf"/>
</dbReference>
<dbReference type="SUPFAM" id="SSF100920">
    <property type="entry name" value="Heat shock protein 70kD (HSP70), peptide-binding domain"/>
    <property type="match status" value="1"/>
</dbReference>
<dbReference type="Pfam" id="PF00012">
    <property type="entry name" value="HSP70"/>
    <property type="match status" value="2"/>
</dbReference>
<comment type="caution">
    <text evidence="5">The sequence shown here is derived from an EMBL/GenBank/DDBJ whole genome shotgun (WGS) entry which is preliminary data.</text>
</comment>
<organism evidence="5 6">
    <name type="scientific">Steinernema hermaphroditum</name>
    <dbReference type="NCBI Taxonomy" id="289476"/>
    <lineage>
        <taxon>Eukaryota</taxon>
        <taxon>Metazoa</taxon>
        <taxon>Ecdysozoa</taxon>
        <taxon>Nematoda</taxon>
        <taxon>Chromadorea</taxon>
        <taxon>Rhabditida</taxon>
        <taxon>Tylenchina</taxon>
        <taxon>Panagrolaimomorpha</taxon>
        <taxon>Strongyloidoidea</taxon>
        <taxon>Steinernematidae</taxon>
        <taxon>Steinernema</taxon>
    </lineage>
</organism>
<dbReference type="GO" id="GO:0006950">
    <property type="term" value="P:response to stress"/>
    <property type="evidence" value="ECO:0007669"/>
    <property type="project" value="UniProtKB-ARBA"/>
</dbReference>
<dbReference type="PROSITE" id="PS01036">
    <property type="entry name" value="HSP70_3"/>
    <property type="match status" value="1"/>
</dbReference>